<evidence type="ECO:0000313" key="3">
    <source>
        <dbReference type="Proteomes" id="UP000218288"/>
    </source>
</evidence>
<evidence type="ECO:0008006" key="4">
    <source>
        <dbReference type="Google" id="ProtNLM"/>
    </source>
</evidence>
<dbReference type="RefSeq" id="WP_096484258.1">
    <property type="nucleotide sequence ID" value="NZ_AP014809.1"/>
</dbReference>
<evidence type="ECO:0000256" key="1">
    <source>
        <dbReference type="SAM" id="MobiDB-lite"/>
    </source>
</evidence>
<dbReference type="Proteomes" id="UP000218288">
    <property type="component" value="Chromosome"/>
</dbReference>
<dbReference type="Pfam" id="PF14384">
    <property type="entry name" value="BrnA_antitoxin"/>
    <property type="match status" value="1"/>
</dbReference>
<dbReference type="OrthoDB" id="361944at2"/>
<dbReference type="EMBL" id="AP014809">
    <property type="protein sequence ID" value="BAU89815.1"/>
    <property type="molecule type" value="Genomic_DNA"/>
</dbReference>
<evidence type="ECO:0000313" key="2">
    <source>
        <dbReference type="EMBL" id="BAU89815.1"/>
    </source>
</evidence>
<feature type="compositionally biased region" description="Basic and acidic residues" evidence="1">
    <location>
        <begin position="97"/>
        <end position="107"/>
    </location>
</feature>
<dbReference type="InterPro" id="IPR025528">
    <property type="entry name" value="BrnA_antitoxin"/>
</dbReference>
<proteinExistence type="predicted"/>
<gene>
    <name evidence="2" type="ORF">MPPM_1210</name>
</gene>
<protein>
    <recommendedName>
        <fullName evidence="4">BrnA antitoxin family protein</fullName>
    </recommendedName>
</protein>
<accession>A0A160PC14</accession>
<sequence length="118" mass="12855">MARKASVMADDDAPELTEAQLAEMRPAREVLNPQQFEAVTSVRRGRPKVQTPKVPVTIRLDADVVETYKATGDGWQTRMNECLSRGAQELRAAPRARSSDAGKESSPKARFGGKTKAG</sequence>
<dbReference type="AlphaFoldDB" id="A0A160PC14"/>
<name>A0A160PC14_9HYPH</name>
<feature type="region of interest" description="Disordered" evidence="1">
    <location>
        <begin position="86"/>
        <end position="118"/>
    </location>
</feature>
<reference evidence="2 3" key="1">
    <citation type="journal article" date="2016" name="Genome Announc.">
        <title>Complete Genome Sequence of Methylobacterium populi P-1M, Isolated from Pink-Pigmented Household Biofilm.</title>
        <authorList>
            <person name="Morohoshi T."/>
            <person name="Ikeda T."/>
        </authorList>
    </citation>
    <scope>NUCLEOTIDE SEQUENCE [LARGE SCALE GENOMIC DNA]</scope>
    <source>
        <strain evidence="2 3">P-1M</strain>
    </source>
</reference>
<organism evidence="2 3">
    <name type="scientific">Methylorubrum populi</name>
    <dbReference type="NCBI Taxonomy" id="223967"/>
    <lineage>
        <taxon>Bacteria</taxon>
        <taxon>Pseudomonadati</taxon>
        <taxon>Pseudomonadota</taxon>
        <taxon>Alphaproteobacteria</taxon>
        <taxon>Hyphomicrobiales</taxon>
        <taxon>Methylobacteriaceae</taxon>
        <taxon>Methylorubrum</taxon>
    </lineage>
</organism>